<dbReference type="Proteomes" id="UP000316759">
    <property type="component" value="Unassembled WGS sequence"/>
</dbReference>
<dbReference type="AlphaFoldDB" id="A0A504YKE3"/>
<dbReference type="GO" id="GO:0005737">
    <property type="term" value="C:cytoplasm"/>
    <property type="evidence" value="ECO:0007669"/>
    <property type="project" value="TreeGrafter"/>
</dbReference>
<dbReference type="OrthoDB" id="438179at2759"/>
<evidence type="ECO:0000313" key="6">
    <source>
        <dbReference type="Proteomes" id="UP000316759"/>
    </source>
</evidence>
<dbReference type="PANTHER" id="PTHR10890">
    <property type="entry name" value="CYSTEINYL-TRNA SYNTHETASE"/>
    <property type="match status" value="1"/>
</dbReference>
<proteinExistence type="predicted"/>
<evidence type="ECO:0000256" key="2">
    <source>
        <dbReference type="ARBA" id="ARBA00022741"/>
    </source>
</evidence>
<evidence type="ECO:0000256" key="3">
    <source>
        <dbReference type="ARBA" id="ARBA00022840"/>
    </source>
</evidence>
<dbReference type="InterPro" id="IPR024909">
    <property type="entry name" value="Cys-tRNA/MSH_ligase"/>
</dbReference>
<evidence type="ECO:0000259" key="4">
    <source>
        <dbReference type="Pfam" id="PF01406"/>
    </source>
</evidence>
<sequence length="101" mass="12095">MDKRTQPNWSPPARKENTPLPEIKIFNSLTSKKEPFVPMCGNLVKWYTCGPTVYDVSHMGHARTYISFDILRRILRDYFGFKVQFRYEFTDIDDKVRFIHF</sequence>
<keyword evidence="6" id="KW-1185">Reference proteome</keyword>
<dbReference type="PANTHER" id="PTHR10890:SF3">
    <property type="entry name" value="CYSTEINE--TRNA LIGASE, CYTOPLASMIC"/>
    <property type="match status" value="1"/>
</dbReference>
<dbReference type="Gene3D" id="3.40.50.620">
    <property type="entry name" value="HUPs"/>
    <property type="match status" value="1"/>
</dbReference>
<evidence type="ECO:0000256" key="1">
    <source>
        <dbReference type="ARBA" id="ARBA00022598"/>
    </source>
</evidence>
<keyword evidence="2" id="KW-0547">Nucleotide-binding</keyword>
<dbReference type="GO" id="GO:0006423">
    <property type="term" value="P:cysteinyl-tRNA aminoacylation"/>
    <property type="evidence" value="ECO:0007669"/>
    <property type="project" value="TreeGrafter"/>
</dbReference>
<dbReference type="InterPro" id="IPR014729">
    <property type="entry name" value="Rossmann-like_a/b/a_fold"/>
</dbReference>
<dbReference type="GO" id="GO:0004817">
    <property type="term" value="F:cysteine-tRNA ligase activity"/>
    <property type="evidence" value="ECO:0007669"/>
    <property type="project" value="TreeGrafter"/>
</dbReference>
<dbReference type="Pfam" id="PF01406">
    <property type="entry name" value="tRNA-synt_1e"/>
    <property type="match status" value="1"/>
</dbReference>
<keyword evidence="3" id="KW-0067">ATP-binding</keyword>
<gene>
    <name evidence="5" type="ORF">FGIG_04798</name>
</gene>
<dbReference type="EMBL" id="SUNJ01012137">
    <property type="protein sequence ID" value="TPP58310.1"/>
    <property type="molecule type" value="Genomic_DNA"/>
</dbReference>
<dbReference type="InterPro" id="IPR032678">
    <property type="entry name" value="tRNA-synt_1_cat_dom"/>
</dbReference>
<feature type="domain" description="tRNA synthetases class I catalytic" evidence="4">
    <location>
        <begin position="37"/>
        <end position="96"/>
    </location>
</feature>
<keyword evidence="1 5" id="KW-0436">Ligase</keyword>
<name>A0A504YKE3_FASGI</name>
<organism evidence="5 6">
    <name type="scientific">Fasciola gigantica</name>
    <name type="common">Giant liver fluke</name>
    <dbReference type="NCBI Taxonomy" id="46835"/>
    <lineage>
        <taxon>Eukaryota</taxon>
        <taxon>Metazoa</taxon>
        <taxon>Spiralia</taxon>
        <taxon>Lophotrochozoa</taxon>
        <taxon>Platyhelminthes</taxon>
        <taxon>Trematoda</taxon>
        <taxon>Digenea</taxon>
        <taxon>Plagiorchiida</taxon>
        <taxon>Echinostomata</taxon>
        <taxon>Echinostomatoidea</taxon>
        <taxon>Fasciolidae</taxon>
        <taxon>Fasciola</taxon>
    </lineage>
</organism>
<dbReference type="SUPFAM" id="SSF52374">
    <property type="entry name" value="Nucleotidylyl transferase"/>
    <property type="match status" value="1"/>
</dbReference>
<dbReference type="GO" id="GO:0005524">
    <property type="term" value="F:ATP binding"/>
    <property type="evidence" value="ECO:0007669"/>
    <property type="project" value="UniProtKB-KW"/>
</dbReference>
<evidence type="ECO:0000313" key="5">
    <source>
        <dbReference type="EMBL" id="TPP58310.1"/>
    </source>
</evidence>
<comment type="caution">
    <text evidence="5">The sequence shown here is derived from an EMBL/GenBank/DDBJ whole genome shotgun (WGS) entry which is preliminary data.</text>
</comment>
<accession>A0A504YKE3</accession>
<protein>
    <submittedName>
        <fullName evidence="5">Cysteine--tRNA ligase cytoplasmic</fullName>
    </submittedName>
</protein>
<dbReference type="STRING" id="46835.A0A504YKE3"/>
<reference evidence="5 6" key="1">
    <citation type="submission" date="2019-04" db="EMBL/GenBank/DDBJ databases">
        <title>Annotation for the trematode Fasciola gigantica.</title>
        <authorList>
            <person name="Choi Y.-J."/>
        </authorList>
    </citation>
    <scope>NUCLEOTIDE SEQUENCE [LARGE SCALE GENOMIC DNA]</scope>
    <source>
        <strain evidence="5">Uganda_cow_1</strain>
    </source>
</reference>